<feature type="compositionally biased region" description="Basic residues" evidence="16">
    <location>
        <begin position="768"/>
        <end position="779"/>
    </location>
</feature>
<evidence type="ECO:0000256" key="16">
    <source>
        <dbReference type="SAM" id="MobiDB-lite"/>
    </source>
</evidence>
<dbReference type="InterPro" id="IPR043502">
    <property type="entry name" value="DNA/RNA_pol_sf"/>
</dbReference>
<feature type="compositionally biased region" description="Polar residues" evidence="16">
    <location>
        <begin position="32"/>
        <end position="46"/>
    </location>
</feature>
<keyword evidence="5" id="KW-0548">Nucleotidyltransferase</keyword>
<feature type="compositionally biased region" description="Acidic residues" evidence="16">
    <location>
        <begin position="661"/>
        <end position="670"/>
    </location>
</feature>
<comment type="similarity">
    <text evidence="1">Belongs to the DNA polymerase type-Y family.</text>
</comment>
<dbReference type="FunFam" id="3.40.1170.60:FF:000012">
    <property type="entry name" value="Putative DNA-directed polymerase kappa"/>
    <property type="match status" value="1"/>
</dbReference>
<dbReference type="GO" id="GO:0005634">
    <property type="term" value="C:nucleus"/>
    <property type="evidence" value="ECO:0007669"/>
    <property type="project" value="TreeGrafter"/>
</dbReference>
<evidence type="ECO:0000313" key="20">
    <source>
        <dbReference type="Proteomes" id="UP001152320"/>
    </source>
</evidence>
<dbReference type="Proteomes" id="UP001152320">
    <property type="component" value="Chromosome 14"/>
</dbReference>
<keyword evidence="4" id="KW-0808">Transferase</keyword>
<evidence type="ECO:0000313" key="19">
    <source>
        <dbReference type="EMBL" id="KAJ8029591.1"/>
    </source>
</evidence>
<dbReference type="InterPro" id="IPR050116">
    <property type="entry name" value="DNA_polymerase-Y"/>
</dbReference>
<dbReference type="GO" id="GO:0003684">
    <property type="term" value="F:damaged DNA binding"/>
    <property type="evidence" value="ECO:0007669"/>
    <property type="project" value="InterPro"/>
</dbReference>
<keyword evidence="9 15" id="KW-0863">Zinc-finger</keyword>
<dbReference type="Gene3D" id="1.10.150.20">
    <property type="entry name" value="5' to 3' exonuclease, C-terminal subdomain"/>
    <property type="match status" value="1"/>
</dbReference>
<evidence type="ECO:0000256" key="9">
    <source>
        <dbReference type="ARBA" id="ARBA00022771"/>
    </source>
</evidence>
<protein>
    <recommendedName>
        <fullName evidence="3">DNA polymerase kappa</fullName>
        <ecNumber evidence="2">2.7.7.7</ecNumber>
    </recommendedName>
</protein>
<evidence type="ECO:0000256" key="4">
    <source>
        <dbReference type="ARBA" id="ARBA00022679"/>
    </source>
</evidence>
<dbReference type="GO" id="GO:0006281">
    <property type="term" value="P:DNA repair"/>
    <property type="evidence" value="ECO:0007669"/>
    <property type="project" value="UniProtKB-KW"/>
</dbReference>
<dbReference type="SUPFAM" id="SSF100879">
    <property type="entry name" value="Lesion bypass DNA polymerase (Y-family), little finger domain"/>
    <property type="match status" value="1"/>
</dbReference>
<comment type="catalytic activity">
    <reaction evidence="14">
        <text>DNA(n) + a 2'-deoxyribonucleoside 5'-triphosphate = DNA(n+1) + diphosphate</text>
        <dbReference type="Rhea" id="RHEA:22508"/>
        <dbReference type="Rhea" id="RHEA-COMP:17339"/>
        <dbReference type="Rhea" id="RHEA-COMP:17340"/>
        <dbReference type="ChEBI" id="CHEBI:33019"/>
        <dbReference type="ChEBI" id="CHEBI:61560"/>
        <dbReference type="ChEBI" id="CHEBI:173112"/>
        <dbReference type="EC" id="2.7.7.7"/>
    </reaction>
</comment>
<feature type="compositionally biased region" description="Basic and acidic residues" evidence="16">
    <location>
        <begin position="615"/>
        <end position="633"/>
    </location>
</feature>
<dbReference type="FunFam" id="1.10.150.810:FF:000001">
    <property type="entry name" value="DNA polymerase kappa"/>
    <property type="match status" value="1"/>
</dbReference>
<dbReference type="InterPro" id="IPR036775">
    <property type="entry name" value="DNA_pol_Y-fam_lit_finger_sf"/>
</dbReference>
<evidence type="ECO:0000256" key="11">
    <source>
        <dbReference type="ARBA" id="ARBA00022842"/>
    </source>
</evidence>
<evidence type="ECO:0000256" key="2">
    <source>
        <dbReference type="ARBA" id="ARBA00012417"/>
    </source>
</evidence>
<accession>A0A9Q1BMX1</accession>
<dbReference type="Gene3D" id="3.30.160.60">
    <property type="entry name" value="Classic Zinc Finger"/>
    <property type="match status" value="1"/>
</dbReference>
<evidence type="ECO:0000256" key="13">
    <source>
        <dbReference type="ARBA" id="ARBA00023204"/>
    </source>
</evidence>
<dbReference type="GO" id="GO:0006260">
    <property type="term" value="P:DNA replication"/>
    <property type="evidence" value="ECO:0007669"/>
    <property type="project" value="UniProtKB-KW"/>
</dbReference>
<dbReference type="SUPFAM" id="SSF56672">
    <property type="entry name" value="DNA/RNA polymerases"/>
    <property type="match status" value="1"/>
</dbReference>
<evidence type="ECO:0000259" key="18">
    <source>
        <dbReference type="PROSITE" id="PS51908"/>
    </source>
</evidence>
<dbReference type="AlphaFoldDB" id="A0A9Q1BMX1"/>
<dbReference type="EC" id="2.7.7.7" evidence="2"/>
<feature type="region of interest" description="Disordered" evidence="16">
    <location>
        <begin position="739"/>
        <end position="783"/>
    </location>
</feature>
<dbReference type="PANTHER" id="PTHR11076:SF33">
    <property type="entry name" value="DNA POLYMERASE KAPPA"/>
    <property type="match status" value="1"/>
</dbReference>
<keyword evidence="13 15" id="KW-0234">DNA repair</keyword>
<feature type="compositionally biased region" description="Polar residues" evidence="16">
    <location>
        <begin position="744"/>
        <end position="754"/>
    </location>
</feature>
<dbReference type="Gene3D" id="1.10.150.810">
    <property type="match status" value="1"/>
</dbReference>
<dbReference type="InterPro" id="IPR024728">
    <property type="entry name" value="PolY_HhH_motif"/>
</dbReference>
<dbReference type="InterPro" id="IPR006642">
    <property type="entry name" value="Rad18_UBZ4"/>
</dbReference>
<keyword evidence="7" id="KW-0479">Metal-binding</keyword>
<dbReference type="CDD" id="cd03586">
    <property type="entry name" value="PolY_Pol_IV_kappa"/>
    <property type="match status" value="1"/>
</dbReference>
<dbReference type="OrthoDB" id="1747274at2759"/>
<evidence type="ECO:0000256" key="7">
    <source>
        <dbReference type="ARBA" id="ARBA00022723"/>
    </source>
</evidence>
<feature type="domain" description="UmuC" evidence="17">
    <location>
        <begin position="143"/>
        <end position="411"/>
    </location>
</feature>
<dbReference type="Gene3D" id="3.30.1490.100">
    <property type="entry name" value="DNA polymerase, Y-family, little finger domain"/>
    <property type="match status" value="1"/>
</dbReference>
<feature type="compositionally biased region" description="Acidic residues" evidence="16">
    <location>
        <begin position="1"/>
        <end position="11"/>
    </location>
</feature>
<feature type="compositionally biased region" description="Low complexity" evidence="16">
    <location>
        <begin position="634"/>
        <end position="644"/>
    </location>
</feature>
<dbReference type="Gene3D" id="3.40.1170.60">
    <property type="match status" value="1"/>
</dbReference>
<dbReference type="Pfam" id="PF11799">
    <property type="entry name" value="IMS_C"/>
    <property type="match status" value="1"/>
</dbReference>
<feature type="region of interest" description="Disordered" evidence="16">
    <location>
        <begin position="592"/>
        <end position="697"/>
    </location>
</feature>
<gene>
    <name evidence="19" type="ORF">HOLleu_29027</name>
</gene>
<evidence type="ECO:0000256" key="3">
    <source>
        <dbReference type="ARBA" id="ARBA00016178"/>
    </source>
</evidence>
<keyword evidence="10" id="KW-0862">Zinc</keyword>
<feature type="region of interest" description="Disordered" evidence="16">
    <location>
        <begin position="257"/>
        <end position="290"/>
    </location>
</feature>
<dbReference type="InterPro" id="IPR022880">
    <property type="entry name" value="DNApol_IV"/>
</dbReference>
<dbReference type="EMBL" id="JAIZAY010000014">
    <property type="protein sequence ID" value="KAJ8029591.1"/>
    <property type="molecule type" value="Genomic_DNA"/>
</dbReference>
<sequence length="791" mass="88361">MDSEDEEDSYPEDEKWTDALEPGPDDVPAQVNDGSSVPGQAGTSGSHQGGQAKGHVSRMELNTNKAGMDGLDKEKINKIIMEASLGSRYYENEQKKDQQVNERIKKILAAKSKLMNNEVAAAQVKVDKMVKELERTRDLSRTIVHIDMDMFYAAVEMLEKPELREKPMAVGGTHMLSTSNYVARRFGVRAGMPGFIALKLCPNLVMVRPNFDKYRKYSKQVREILEEYDLNFCPMSLDEAYLDFTDHVVKRSTMSEKERTYMESVMNQPEGSVEKNEKKEEEGSEKSGDVTALLSTETAHSGESHDVDLQGGKLLGSISEAGEMGGQEDGVSGGKTHLFGISAEEAVREMRFRIQQKTNLTASAGIAPNCMLAKIASDMNKPNGQYVIKSTREEVMKFISNLPVRKVSGIGKVMEKILSAVGVKSCTELYENRAMLYKLFAPISFNHFLKISLGLGSTYVGRDGERKSVSTERTFGGKSRPEDLFRICEELCESLAQDVEKNGLKGRTLTLKLKTVTFEVRNRSQSFQNGICSFKDMHTAARDLLQTEIRACRPHPLALRLMGVRLSSLLSEEEIQQQQKQGSLISFFKKTQLKSTKSPPKTDNETNKTTVEDESCQKMESEMNKDNHFEQKSESLSSSNSPPKDSCKEENTNPLSREQIDEGSVEEDPSEGFTCESEAEVPRPSDNVDETEAESLSENQRYLCPVCNVEKPYNSLEEFNQHVDICLNKGEISTILHKQAKAGGQTSNVSQARSSAPMKRPSTSSSRSNKRMKTGRKRQYSTLDKFFAKNS</sequence>
<reference evidence="19" key="1">
    <citation type="submission" date="2021-10" db="EMBL/GenBank/DDBJ databases">
        <title>Tropical sea cucumber genome reveals ecological adaptation and Cuvierian tubules defense mechanism.</title>
        <authorList>
            <person name="Chen T."/>
        </authorList>
    </citation>
    <scope>NUCLEOTIDE SEQUENCE</scope>
    <source>
        <strain evidence="19">Nanhai2018</strain>
        <tissue evidence="19">Muscle</tissue>
    </source>
</reference>
<dbReference type="PANTHER" id="PTHR11076">
    <property type="entry name" value="DNA REPAIR POLYMERASE UMUC / TRANSFERASE FAMILY MEMBER"/>
    <property type="match status" value="1"/>
</dbReference>
<dbReference type="HAMAP" id="MF_01113">
    <property type="entry name" value="DNApol_IV"/>
    <property type="match status" value="1"/>
</dbReference>
<name>A0A9Q1BMX1_HOLLE</name>
<evidence type="ECO:0000256" key="14">
    <source>
        <dbReference type="ARBA" id="ARBA00049244"/>
    </source>
</evidence>
<keyword evidence="20" id="KW-1185">Reference proteome</keyword>
<evidence type="ECO:0000256" key="1">
    <source>
        <dbReference type="ARBA" id="ARBA00010945"/>
    </source>
</evidence>
<keyword evidence="11" id="KW-0460">Magnesium</keyword>
<proteinExistence type="inferred from homology"/>
<evidence type="ECO:0000256" key="12">
    <source>
        <dbReference type="ARBA" id="ARBA00022932"/>
    </source>
</evidence>
<dbReference type="GO" id="GO:0042276">
    <property type="term" value="P:error-prone translesion synthesis"/>
    <property type="evidence" value="ECO:0007669"/>
    <property type="project" value="TreeGrafter"/>
</dbReference>
<dbReference type="InterPro" id="IPR001126">
    <property type="entry name" value="UmuC"/>
</dbReference>
<evidence type="ECO:0000256" key="10">
    <source>
        <dbReference type="ARBA" id="ARBA00022833"/>
    </source>
</evidence>
<dbReference type="FunFam" id="1.10.150.810:FF:000003">
    <property type="entry name" value="DNA polymerase kappa subunit"/>
    <property type="match status" value="1"/>
</dbReference>
<dbReference type="GO" id="GO:0008270">
    <property type="term" value="F:zinc ion binding"/>
    <property type="evidence" value="ECO:0007669"/>
    <property type="project" value="UniProtKB-KW"/>
</dbReference>
<dbReference type="Pfam" id="PF11798">
    <property type="entry name" value="IMS_HHH"/>
    <property type="match status" value="1"/>
</dbReference>
<feature type="domain" description="UBZ4-type" evidence="18">
    <location>
        <begin position="701"/>
        <end position="731"/>
    </location>
</feature>
<dbReference type="PROSITE" id="PS51908">
    <property type="entry name" value="ZF_UBZ4"/>
    <property type="match status" value="1"/>
</dbReference>
<keyword evidence="12" id="KW-0239">DNA-directed DNA polymerase</keyword>
<dbReference type="FunFam" id="3.30.1490.100:FF:000004">
    <property type="entry name" value="DNA polymerase IV"/>
    <property type="match status" value="1"/>
</dbReference>
<dbReference type="InterPro" id="IPR043128">
    <property type="entry name" value="Rev_trsase/Diguanyl_cyclase"/>
</dbReference>
<evidence type="ECO:0000256" key="8">
    <source>
        <dbReference type="ARBA" id="ARBA00022763"/>
    </source>
</evidence>
<evidence type="ECO:0000256" key="5">
    <source>
        <dbReference type="ARBA" id="ARBA00022695"/>
    </source>
</evidence>
<keyword evidence="6" id="KW-0235">DNA replication</keyword>
<dbReference type="InterPro" id="IPR017961">
    <property type="entry name" value="DNA_pol_Y-fam_little_finger"/>
</dbReference>
<evidence type="ECO:0000256" key="15">
    <source>
        <dbReference type="PROSITE-ProRule" id="PRU01256"/>
    </source>
</evidence>
<organism evidence="19 20">
    <name type="scientific">Holothuria leucospilota</name>
    <name type="common">Black long sea cucumber</name>
    <name type="synonym">Mertensiothuria leucospilota</name>
    <dbReference type="NCBI Taxonomy" id="206669"/>
    <lineage>
        <taxon>Eukaryota</taxon>
        <taxon>Metazoa</taxon>
        <taxon>Echinodermata</taxon>
        <taxon>Eleutherozoa</taxon>
        <taxon>Echinozoa</taxon>
        <taxon>Holothuroidea</taxon>
        <taxon>Aspidochirotacea</taxon>
        <taxon>Aspidochirotida</taxon>
        <taxon>Holothuriidae</taxon>
        <taxon>Holothuria</taxon>
    </lineage>
</organism>
<evidence type="ECO:0000256" key="6">
    <source>
        <dbReference type="ARBA" id="ARBA00022705"/>
    </source>
</evidence>
<evidence type="ECO:0000259" key="17">
    <source>
        <dbReference type="PROSITE" id="PS50173"/>
    </source>
</evidence>
<feature type="region of interest" description="Disordered" evidence="16">
    <location>
        <begin position="1"/>
        <end position="55"/>
    </location>
</feature>
<keyword evidence="8 15" id="KW-0227">DNA damage</keyword>
<dbReference type="PROSITE" id="PS50173">
    <property type="entry name" value="UMUC"/>
    <property type="match status" value="1"/>
</dbReference>
<comment type="caution">
    <text evidence="19">The sequence shown here is derived from an EMBL/GenBank/DDBJ whole genome shotgun (WGS) entry which is preliminary data.</text>
</comment>
<dbReference type="Gene3D" id="3.30.70.270">
    <property type="match status" value="1"/>
</dbReference>
<dbReference type="GO" id="GO:0003887">
    <property type="term" value="F:DNA-directed DNA polymerase activity"/>
    <property type="evidence" value="ECO:0007669"/>
    <property type="project" value="UniProtKB-KW"/>
</dbReference>
<dbReference type="Pfam" id="PF00817">
    <property type="entry name" value="IMS"/>
    <property type="match status" value="1"/>
</dbReference>
<feature type="compositionally biased region" description="Basic and acidic residues" evidence="16">
    <location>
        <begin position="272"/>
        <end position="288"/>
    </location>
</feature>